<accession>A0A093W140</accession>
<reference evidence="14" key="1">
    <citation type="journal article" date="2014" name="PLoS Genet.">
        <title>Signature Gene Expression Reveals Novel Clues to the Molecular Mechanisms of Dimorphic Transition in Penicillium marneffei.</title>
        <authorList>
            <person name="Yang E."/>
            <person name="Wang G."/>
            <person name="Cai J."/>
            <person name="Woo P.C."/>
            <person name="Lau S.K."/>
            <person name="Yuen K.-Y."/>
            <person name="Chow W.-N."/>
            <person name="Lin X."/>
        </authorList>
    </citation>
    <scope>NUCLEOTIDE SEQUENCE [LARGE SCALE GENOMIC DNA]</scope>
    <source>
        <strain evidence="14">PM1</strain>
    </source>
</reference>
<dbReference type="GO" id="GO:0030148">
    <property type="term" value="P:sphingolipid biosynthetic process"/>
    <property type="evidence" value="ECO:0007669"/>
    <property type="project" value="TreeGrafter"/>
</dbReference>
<dbReference type="HOGENOM" id="CLU_048483_6_2_1"/>
<dbReference type="InterPro" id="IPR030457">
    <property type="entry name" value="ELO_CS"/>
</dbReference>
<dbReference type="PANTHER" id="PTHR11157:SF134">
    <property type="entry name" value="ELONGATION OF FATTY ACIDS PROTEIN 1-RELATED"/>
    <property type="match status" value="1"/>
</dbReference>
<dbReference type="Pfam" id="PF01151">
    <property type="entry name" value="ELO"/>
    <property type="match status" value="1"/>
</dbReference>
<feature type="transmembrane region" description="Helical" evidence="12">
    <location>
        <begin position="279"/>
        <end position="297"/>
    </location>
</feature>
<evidence type="ECO:0000256" key="1">
    <source>
        <dbReference type="ARBA" id="ARBA00004141"/>
    </source>
</evidence>
<keyword evidence="4 12" id="KW-0808">Transferase</keyword>
<proteinExistence type="inferred from homology"/>
<comment type="caution">
    <text evidence="14">The sequence shown here is derived from an EMBL/GenBank/DDBJ whole genome shotgun (WGS) entry which is preliminary data.</text>
</comment>
<feature type="transmembrane region" description="Helical" evidence="12">
    <location>
        <begin position="355"/>
        <end position="377"/>
    </location>
</feature>
<comment type="catalytic activity">
    <reaction evidence="12">
        <text>an acyl-CoA + malonyl-CoA + H(+) = a 3-oxoacyl-CoA + CO2 + CoA</text>
        <dbReference type="Rhea" id="RHEA:50252"/>
        <dbReference type="ChEBI" id="CHEBI:15378"/>
        <dbReference type="ChEBI" id="CHEBI:16526"/>
        <dbReference type="ChEBI" id="CHEBI:57287"/>
        <dbReference type="ChEBI" id="CHEBI:57384"/>
        <dbReference type="ChEBI" id="CHEBI:58342"/>
        <dbReference type="ChEBI" id="CHEBI:90726"/>
    </reaction>
    <physiologicalReaction direction="left-to-right" evidence="12">
        <dbReference type="Rhea" id="RHEA:50253"/>
    </physiologicalReaction>
</comment>
<evidence type="ECO:0000256" key="6">
    <source>
        <dbReference type="ARBA" id="ARBA00022832"/>
    </source>
</evidence>
<evidence type="ECO:0000256" key="10">
    <source>
        <dbReference type="ARBA" id="ARBA00023160"/>
    </source>
</evidence>
<keyword evidence="3 12" id="KW-0444">Lipid biosynthesis</keyword>
<keyword evidence="8 12" id="KW-0443">Lipid metabolism</keyword>
<evidence type="ECO:0000256" key="9">
    <source>
        <dbReference type="ARBA" id="ARBA00023136"/>
    </source>
</evidence>
<dbReference type="PANTHER" id="PTHR11157">
    <property type="entry name" value="FATTY ACID ACYL TRANSFERASE-RELATED"/>
    <property type="match status" value="1"/>
</dbReference>
<dbReference type="AlphaFoldDB" id="A0A093W140"/>
<dbReference type="EC" id="2.3.1.-" evidence="12"/>
<keyword evidence="9 12" id="KW-0472">Membrane</keyword>
<keyword evidence="6 12" id="KW-0276">Fatty acid metabolism</keyword>
<feature type="non-terminal residue" evidence="14">
    <location>
        <position position="1"/>
    </location>
</feature>
<feature type="transmembrane region" description="Helical" evidence="12">
    <location>
        <begin position="317"/>
        <end position="335"/>
    </location>
</feature>
<feature type="transmembrane region" description="Helical" evidence="12">
    <location>
        <begin position="180"/>
        <end position="199"/>
    </location>
</feature>
<organism evidence="14">
    <name type="scientific">Talaromyces marneffei PM1</name>
    <dbReference type="NCBI Taxonomy" id="1077442"/>
    <lineage>
        <taxon>Eukaryota</taxon>
        <taxon>Fungi</taxon>
        <taxon>Dikarya</taxon>
        <taxon>Ascomycota</taxon>
        <taxon>Pezizomycotina</taxon>
        <taxon>Eurotiomycetes</taxon>
        <taxon>Eurotiomycetidae</taxon>
        <taxon>Eurotiales</taxon>
        <taxon>Trichocomaceae</taxon>
        <taxon>Talaromyces</taxon>
        <taxon>Talaromyces sect. Talaromyces</taxon>
    </lineage>
</organism>
<keyword evidence="5 12" id="KW-0812">Transmembrane</keyword>
<keyword evidence="13" id="KW-0732">Signal</keyword>
<comment type="similarity">
    <text evidence="2 12">Belongs to the ELO family.</text>
</comment>
<keyword evidence="7 12" id="KW-1133">Transmembrane helix</keyword>
<gene>
    <name evidence="14" type="ORF">GQ26_0020440</name>
</gene>
<name>A0A093W140_TALMA</name>
<protein>
    <recommendedName>
        <fullName evidence="12">Elongation of fatty acids protein</fullName>
        <ecNumber evidence="12">2.3.1.-</ecNumber>
    </recommendedName>
</protein>
<dbReference type="GO" id="GO:0005789">
    <property type="term" value="C:endoplasmic reticulum membrane"/>
    <property type="evidence" value="ECO:0007669"/>
    <property type="project" value="TreeGrafter"/>
</dbReference>
<evidence type="ECO:0000256" key="11">
    <source>
        <dbReference type="ARBA" id="ARBA00047375"/>
    </source>
</evidence>
<comment type="subcellular location">
    <subcellularLocation>
        <location evidence="1">Membrane</location>
        <topology evidence="1">Multi-pass membrane protein</topology>
    </subcellularLocation>
</comment>
<evidence type="ECO:0000256" key="12">
    <source>
        <dbReference type="RuleBase" id="RU361115"/>
    </source>
</evidence>
<dbReference type="PROSITE" id="PS01188">
    <property type="entry name" value="ELO"/>
    <property type="match status" value="1"/>
</dbReference>
<feature type="chain" id="PRO_5001888473" description="Elongation of fatty acids protein" evidence="13">
    <location>
        <begin position="25"/>
        <end position="434"/>
    </location>
</feature>
<evidence type="ECO:0000256" key="4">
    <source>
        <dbReference type="ARBA" id="ARBA00022679"/>
    </source>
</evidence>
<dbReference type="GO" id="GO:0009922">
    <property type="term" value="F:fatty acid elongase activity"/>
    <property type="evidence" value="ECO:0007669"/>
    <property type="project" value="UniProtKB-EC"/>
</dbReference>
<evidence type="ECO:0000256" key="3">
    <source>
        <dbReference type="ARBA" id="ARBA00022516"/>
    </source>
</evidence>
<sequence>LPVACNSRRLGLAVIFCKVILIAPSSITVELDPCTGISLASTGHCYASARVGRLGLQYAENREHFTGFAAISPCNRINNASFPPTRIFIQCTQSFINMSATTIDAVLGPILLKISPWSLFDQAWTMIMDYSPEEFRFTQEKSPMSTFKETGAMIAFYYLTIFIGYRWMKNREPFKLSALFKIHNLILTAVSGALLVLFLEQLVPSLWNNGLYNCICSSPGWTDKLVVLYYLNYLTKYVELLDTVFLVLKKKPLTFLHTYHHGATAFLCWTQLVGRTPVSWVPITLNLTVHVVMYWYYFQSARGIRVGWKEWITRLQIIQFVLDLGFVYFATWDFYADEWGLDGLHVGRCDGELMAAVTGCLTLSSYLVLFISFYIATYRKPSTRGRKALTVKKDQAVTATGRAAETLKSARSRFGTASMDSVESSKSQWAVSRD</sequence>
<feature type="signal peptide" evidence="13">
    <location>
        <begin position="1"/>
        <end position="24"/>
    </location>
</feature>
<evidence type="ECO:0000256" key="5">
    <source>
        <dbReference type="ARBA" id="ARBA00022692"/>
    </source>
</evidence>
<dbReference type="GO" id="GO:0019367">
    <property type="term" value="P:fatty acid elongation, saturated fatty acid"/>
    <property type="evidence" value="ECO:0007669"/>
    <property type="project" value="TreeGrafter"/>
</dbReference>
<evidence type="ECO:0000256" key="7">
    <source>
        <dbReference type="ARBA" id="ARBA00022989"/>
    </source>
</evidence>
<evidence type="ECO:0000256" key="2">
    <source>
        <dbReference type="ARBA" id="ARBA00007263"/>
    </source>
</evidence>
<dbReference type="InterPro" id="IPR002076">
    <property type="entry name" value="ELO_fam"/>
</dbReference>
<evidence type="ECO:0000313" key="14">
    <source>
        <dbReference type="EMBL" id="KFX52591.1"/>
    </source>
</evidence>
<comment type="catalytic activity">
    <reaction evidence="11">
        <text>a very-long-chain acyl-CoA + malonyl-CoA + H(+) = a very-long-chain 3-oxoacyl-CoA + CO2 + CoA</text>
        <dbReference type="Rhea" id="RHEA:32727"/>
        <dbReference type="ChEBI" id="CHEBI:15378"/>
        <dbReference type="ChEBI" id="CHEBI:16526"/>
        <dbReference type="ChEBI" id="CHEBI:57287"/>
        <dbReference type="ChEBI" id="CHEBI:57384"/>
        <dbReference type="ChEBI" id="CHEBI:90725"/>
        <dbReference type="ChEBI" id="CHEBI:90736"/>
        <dbReference type="EC" id="2.3.1.199"/>
    </reaction>
</comment>
<dbReference type="GO" id="GO:0034626">
    <property type="term" value="P:fatty acid elongation, polyunsaturated fatty acid"/>
    <property type="evidence" value="ECO:0007669"/>
    <property type="project" value="TreeGrafter"/>
</dbReference>
<dbReference type="EMBL" id="JPOX01000002">
    <property type="protein sequence ID" value="KFX52591.1"/>
    <property type="molecule type" value="Genomic_DNA"/>
</dbReference>
<keyword evidence="10 12" id="KW-0275">Fatty acid biosynthesis</keyword>
<evidence type="ECO:0000256" key="8">
    <source>
        <dbReference type="ARBA" id="ARBA00023098"/>
    </source>
</evidence>
<dbReference type="GO" id="GO:0034625">
    <property type="term" value="P:fatty acid elongation, monounsaturated fatty acid"/>
    <property type="evidence" value="ECO:0007669"/>
    <property type="project" value="TreeGrafter"/>
</dbReference>
<evidence type="ECO:0000256" key="13">
    <source>
        <dbReference type="SAM" id="SignalP"/>
    </source>
</evidence>
<feature type="transmembrane region" description="Helical" evidence="12">
    <location>
        <begin position="150"/>
        <end position="168"/>
    </location>
</feature>
<dbReference type="GO" id="GO:0042761">
    <property type="term" value="P:very long-chain fatty acid biosynthetic process"/>
    <property type="evidence" value="ECO:0007669"/>
    <property type="project" value="TreeGrafter"/>
</dbReference>